<dbReference type="AlphaFoldDB" id="A0A0N5APY8"/>
<dbReference type="Proteomes" id="UP000046393">
    <property type="component" value="Unplaced"/>
</dbReference>
<accession>A0A0N5APY8</accession>
<protein>
    <submittedName>
        <fullName evidence="3">BRO1 domain-containing protein</fullName>
    </submittedName>
</protein>
<sequence>MLMVSDSLGLLQTSYGKHEPFKAVKQSEDIGNEVGRLQYIWYLCALNALLGVVGREMLASMNEKKKRAFVKCLKNIKEDLDIPSGARCIVAAMDNDFRGLLKKTKHGYKNQNIIKKEPAFLNMLPEKKQKRERFQSSVSEWIDLSIKKISSYISELWKKKAPDVKVVKKRSTDDVLTKFKIKVMDKAPNLSENEDSYASISKHPLLVAAKAATNIYKSFNGKSEDNLTWKKTYAKLMEIQKMLDAYKKATKRHYRLINSIIDIPTEDTEEQADFQQFVNKDTPPILRELYSLLYKFGKHNGGQPDLQLLSPRLAPLLPDPDNTRRILSPNILPLYDEDPKKNNLTVPGLLRLGGVPEKEQNAIMDLIMHISGAQETLTNTLNRISSLSNSTEAQRIELTKHFKDLNESINESFSLKQKSDLQLKNYTFLSKDQLLKVFALQGSNSTPNFAFDLDEYDHWTPREKKKALFDAIRTMADSGKPQNGTRRYKRQILAPFIFIPTLFNLVVLSPVILSPNIFSPNIFAPLVLTPLILTPQLGDPRVFSPYVLSPLILSPQLMGPNVFSPYALSPNILSPVALSPIVFSPPVLSPNVFNPTLLSGPIFSPLLLSPSIKSKAFWGISLFSPSALS</sequence>
<dbReference type="Pfam" id="PF04870">
    <property type="entry name" value="Moulting_cycle"/>
    <property type="match status" value="1"/>
</dbReference>
<keyword evidence="1" id="KW-1133">Transmembrane helix</keyword>
<evidence type="ECO:0000313" key="3">
    <source>
        <dbReference type="WBParaSite" id="SMUV_0000673101-mRNA-1"/>
    </source>
</evidence>
<evidence type="ECO:0000256" key="1">
    <source>
        <dbReference type="SAM" id="Phobius"/>
    </source>
</evidence>
<keyword evidence="2" id="KW-1185">Reference proteome</keyword>
<keyword evidence="1" id="KW-0812">Transmembrane</keyword>
<feature type="transmembrane region" description="Helical" evidence="1">
    <location>
        <begin position="39"/>
        <end position="58"/>
    </location>
</feature>
<feature type="transmembrane region" description="Helical" evidence="1">
    <location>
        <begin position="492"/>
        <end position="513"/>
    </location>
</feature>
<dbReference type="PANTHER" id="PTHR21523">
    <property type="match status" value="1"/>
</dbReference>
<dbReference type="WBParaSite" id="SMUV_0000673101-mRNA-1">
    <property type="protein sequence ID" value="SMUV_0000673101-mRNA-1"/>
    <property type="gene ID" value="SMUV_0000673101"/>
</dbReference>
<keyword evidence="1" id="KW-0472">Membrane</keyword>
<proteinExistence type="predicted"/>
<name>A0A0N5APY8_9BILA</name>
<reference evidence="3" key="1">
    <citation type="submission" date="2017-02" db="UniProtKB">
        <authorList>
            <consortium name="WormBaseParasite"/>
        </authorList>
    </citation>
    <scope>IDENTIFICATION</scope>
</reference>
<dbReference type="InterPro" id="IPR006954">
    <property type="entry name" value="Mlt-10-like"/>
</dbReference>
<organism evidence="2 3">
    <name type="scientific">Syphacia muris</name>
    <dbReference type="NCBI Taxonomy" id="451379"/>
    <lineage>
        <taxon>Eukaryota</taxon>
        <taxon>Metazoa</taxon>
        <taxon>Ecdysozoa</taxon>
        <taxon>Nematoda</taxon>
        <taxon>Chromadorea</taxon>
        <taxon>Rhabditida</taxon>
        <taxon>Spirurina</taxon>
        <taxon>Oxyuridomorpha</taxon>
        <taxon>Oxyuroidea</taxon>
        <taxon>Oxyuridae</taxon>
        <taxon>Syphacia</taxon>
    </lineage>
</organism>
<evidence type="ECO:0000313" key="2">
    <source>
        <dbReference type="Proteomes" id="UP000046393"/>
    </source>
</evidence>
<dbReference type="PANTHER" id="PTHR21523:SF46">
    <property type="entry name" value="MLT-TEN (MLT-10) RELATED"/>
    <property type="match status" value="1"/>
</dbReference>